<dbReference type="SMART" id="SM00302">
    <property type="entry name" value="GED"/>
    <property type="match status" value="1"/>
</dbReference>
<evidence type="ECO:0000256" key="6">
    <source>
        <dbReference type="ARBA" id="ARBA00022974"/>
    </source>
</evidence>
<dbReference type="Proteomes" id="UP000095283">
    <property type="component" value="Unplaced"/>
</dbReference>
<reference evidence="15" key="1">
    <citation type="submission" date="2016-11" db="UniProtKB">
        <authorList>
            <consortium name="WormBaseParasite"/>
        </authorList>
    </citation>
    <scope>IDENTIFICATION</scope>
</reference>
<dbReference type="AlphaFoldDB" id="A0A1I7X5K6"/>
<feature type="region of interest" description="Disordered" evidence="12">
    <location>
        <begin position="325"/>
        <end position="408"/>
    </location>
</feature>
<evidence type="ECO:0000256" key="5">
    <source>
        <dbReference type="ARBA" id="ARBA00022729"/>
    </source>
</evidence>
<proteinExistence type="inferred from homology"/>
<evidence type="ECO:0000259" key="13">
    <source>
        <dbReference type="PROSITE" id="PS51388"/>
    </source>
</evidence>
<keyword evidence="10" id="KW-0449">Lipoprotein</keyword>
<dbReference type="WBParaSite" id="Hba_12848">
    <property type="protein sequence ID" value="Hba_12848"/>
    <property type="gene ID" value="Hba_12848"/>
</dbReference>
<evidence type="ECO:0000256" key="1">
    <source>
        <dbReference type="ARBA" id="ARBA00004609"/>
    </source>
</evidence>
<evidence type="ECO:0000256" key="3">
    <source>
        <dbReference type="ARBA" id="ARBA00022475"/>
    </source>
</evidence>
<keyword evidence="9" id="KW-0357">Heparan sulfate</keyword>
<feature type="compositionally biased region" description="Basic and acidic residues" evidence="12">
    <location>
        <begin position="857"/>
        <end position="866"/>
    </location>
</feature>
<sequence length="906" mass="103562">MADRLGTAYLQHTLNQQLTNHIRRSYSLSRKMWQNIKTFSLTIQAGKLKPCCSTLLCSFLSFMEIDEKEMRKEIQFAIRNIHGIRLAILARYPRLRDEIERIVVTNVREKEQFAKQQIGMIVDYELAYMNTNHEDFIGFSNAEAKASQGQTAKKNLGVQVIRKGWLSVNNISFIKGSKDCWFVLMSDSLSWYKDDEARGILDSIMVMLVVLNLTVLNTEVVEETSMDPQLERQVETIRNLVDSYMRIITKTIKDLVPKAIMHLIVGQVNEFMHDELLAQIYQCGDTDSLMEESQIEAQKREEMLRMYHACKEALRIISEVNMSTLGDAPPPLPPTDYRPSPSGPSPVPRPAPAPPGGRQAPMPPRPGGPPHPMHRGPPGPPIGGGYPPPLVPTRAPTPNNGGAPQVPARPQRTIVSLSSTVMTFISAIYLVVLIPSIVFSNSCEMLKKSHYDFSHLKEKYPGTELKICAAKSTTCCSRDTEKQMVLNAEKMLKAYLQDKVIVLRHTISSHLNSFRSYLYNSLNTCQNHLDIMFMRTYGPFYRSNSRVRFLVDIKISIFPNRNIQVFETFFNRLRAFFSSFSDTNATQITSHLFKDMFRIIFYILNPLHEITESQWQCMSEEMKNISPFGDFPRKIATHLDKILSNWKQFISTLSSVHSVLERFMNVSIFLFFCSLVKMSQRLRGPHNLQNALIPLPVQISEAVMTFQERGATITNKVLALCFSMDKDNNSFLYRKKRAVWLRRAVDEDDVNSRLLNTLMTTFENRFSTLTNWFGSSTSSYCYDDKVQENDNLCWNGEGVGQHEKLVSGDQIASQVANSEYRTRNFLNYKGIFIEERLKLGILSFRLQNIMNGRNTSHYEMEGSASHDDEDYTSQRSTKDIFPNSVPRGPSSLNYLITIITLISFYS</sequence>
<evidence type="ECO:0000256" key="11">
    <source>
        <dbReference type="RuleBase" id="RU003518"/>
    </source>
</evidence>
<dbReference type="PROSITE" id="PS51388">
    <property type="entry name" value="GED"/>
    <property type="match status" value="1"/>
</dbReference>
<evidence type="ECO:0000256" key="12">
    <source>
        <dbReference type="SAM" id="MobiDB-lite"/>
    </source>
</evidence>
<dbReference type="InterPro" id="IPR011993">
    <property type="entry name" value="PH-like_dom_sf"/>
</dbReference>
<keyword evidence="3" id="KW-1003">Cell membrane</keyword>
<dbReference type="InterPro" id="IPR001863">
    <property type="entry name" value="Glypican"/>
</dbReference>
<feature type="domain" description="GED" evidence="13">
    <location>
        <begin position="234"/>
        <end position="325"/>
    </location>
</feature>
<feature type="compositionally biased region" description="Pro residues" evidence="12">
    <location>
        <begin position="328"/>
        <end position="391"/>
    </location>
</feature>
<dbReference type="GO" id="GO:1905475">
    <property type="term" value="P:regulation of protein localization to membrane"/>
    <property type="evidence" value="ECO:0007669"/>
    <property type="project" value="TreeGrafter"/>
</dbReference>
<accession>A0A1I7X5K6</accession>
<evidence type="ECO:0000256" key="7">
    <source>
        <dbReference type="ARBA" id="ARBA00023136"/>
    </source>
</evidence>
<dbReference type="GO" id="GO:0090263">
    <property type="term" value="P:positive regulation of canonical Wnt signaling pathway"/>
    <property type="evidence" value="ECO:0007669"/>
    <property type="project" value="TreeGrafter"/>
</dbReference>
<dbReference type="PANTHER" id="PTHR10822">
    <property type="entry name" value="GLYPICAN"/>
    <property type="match status" value="1"/>
</dbReference>
<dbReference type="GO" id="GO:0005525">
    <property type="term" value="F:GTP binding"/>
    <property type="evidence" value="ECO:0007669"/>
    <property type="project" value="InterPro"/>
</dbReference>
<keyword evidence="14" id="KW-1185">Reference proteome</keyword>
<dbReference type="Gene3D" id="1.20.120.1240">
    <property type="entry name" value="Dynamin, middle domain"/>
    <property type="match status" value="1"/>
</dbReference>
<dbReference type="PANTHER" id="PTHR10822:SF29">
    <property type="entry name" value="DIVISION ABNORMALLY DELAYED PROTEIN"/>
    <property type="match status" value="1"/>
</dbReference>
<dbReference type="Gene3D" id="2.30.29.30">
    <property type="entry name" value="Pleckstrin-homology domain (PH domain)/Phosphotyrosine-binding domain (PTB)"/>
    <property type="match status" value="1"/>
</dbReference>
<keyword evidence="8" id="KW-0325">Glycoprotein</keyword>
<dbReference type="Pfam" id="PF01031">
    <property type="entry name" value="Dynamin_M"/>
    <property type="match status" value="1"/>
</dbReference>
<organism evidence="14 15">
    <name type="scientific">Heterorhabditis bacteriophora</name>
    <name type="common">Entomopathogenic nematode worm</name>
    <dbReference type="NCBI Taxonomy" id="37862"/>
    <lineage>
        <taxon>Eukaryota</taxon>
        <taxon>Metazoa</taxon>
        <taxon>Ecdysozoa</taxon>
        <taxon>Nematoda</taxon>
        <taxon>Chromadorea</taxon>
        <taxon>Rhabditida</taxon>
        <taxon>Rhabditina</taxon>
        <taxon>Rhabditomorpha</taxon>
        <taxon>Strongyloidea</taxon>
        <taxon>Heterorhabditidae</taxon>
        <taxon>Heterorhabditis</taxon>
    </lineage>
</organism>
<dbReference type="InterPro" id="IPR003130">
    <property type="entry name" value="GED"/>
</dbReference>
<dbReference type="Pfam" id="PF02212">
    <property type="entry name" value="GED"/>
    <property type="match status" value="1"/>
</dbReference>
<comment type="subcellular location">
    <subcellularLocation>
        <location evidence="1">Cell membrane</location>
        <topology evidence="1">Lipid-anchor</topology>
        <topology evidence="1">GPI-anchor</topology>
    </subcellularLocation>
</comment>
<evidence type="ECO:0000256" key="4">
    <source>
        <dbReference type="ARBA" id="ARBA00022622"/>
    </source>
</evidence>
<keyword evidence="4" id="KW-0336">GPI-anchor</keyword>
<dbReference type="GO" id="GO:0009986">
    <property type="term" value="C:cell surface"/>
    <property type="evidence" value="ECO:0007669"/>
    <property type="project" value="TreeGrafter"/>
</dbReference>
<feature type="region of interest" description="Disordered" evidence="12">
    <location>
        <begin position="857"/>
        <end position="880"/>
    </location>
</feature>
<dbReference type="Pfam" id="PF01153">
    <property type="entry name" value="Glypican"/>
    <property type="match status" value="2"/>
</dbReference>
<evidence type="ECO:0000313" key="15">
    <source>
        <dbReference type="WBParaSite" id="Hba_12848"/>
    </source>
</evidence>
<dbReference type="InterPro" id="IPR020850">
    <property type="entry name" value="GED_dom"/>
</dbReference>
<dbReference type="InterPro" id="IPR000375">
    <property type="entry name" value="Dynamin_stalk"/>
</dbReference>
<dbReference type="GO" id="GO:0003924">
    <property type="term" value="F:GTPase activity"/>
    <property type="evidence" value="ECO:0007669"/>
    <property type="project" value="InterPro"/>
</dbReference>
<dbReference type="GO" id="GO:0005576">
    <property type="term" value="C:extracellular region"/>
    <property type="evidence" value="ECO:0007669"/>
    <property type="project" value="TreeGrafter"/>
</dbReference>
<dbReference type="GO" id="GO:0098552">
    <property type="term" value="C:side of membrane"/>
    <property type="evidence" value="ECO:0007669"/>
    <property type="project" value="UniProtKB-KW"/>
</dbReference>
<dbReference type="GO" id="GO:0005886">
    <property type="term" value="C:plasma membrane"/>
    <property type="evidence" value="ECO:0007669"/>
    <property type="project" value="UniProtKB-SubCell"/>
</dbReference>
<protein>
    <submittedName>
        <fullName evidence="15">GED domain-containing protein</fullName>
    </submittedName>
</protein>
<evidence type="ECO:0000313" key="14">
    <source>
        <dbReference type="Proteomes" id="UP000095283"/>
    </source>
</evidence>
<keyword evidence="7" id="KW-0472">Membrane</keyword>
<dbReference type="GO" id="GO:0016477">
    <property type="term" value="P:cell migration"/>
    <property type="evidence" value="ECO:0007669"/>
    <property type="project" value="TreeGrafter"/>
</dbReference>
<evidence type="ECO:0000256" key="8">
    <source>
        <dbReference type="ARBA" id="ARBA00023180"/>
    </source>
</evidence>
<keyword evidence="5" id="KW-0732">Signal</keyword>
<evidence type="ECO:0000256" key="9">
    <source>
        <dbReference type="ARBA" id="ARBA00023207"/>
    </source>
</evidence>
<evidence type="ECO:0000256" key="2">
    <source>
        <dbReference type="ARBA" id="ARBA00010260"/>
    </source>
</evidence>
<dbReference type="SUPFAM" id="SSF50729">
    <property type="entry name" value="PH domain-like"/>
    <property type="match status" value="1"/>
</dbReference>
<comment type="similarity">
    <text evidence="2 11">Belongs to the glypican family.</text>
</comment>
<evidence type="ECO:0000256" key="10">
    <source>
        <dbReference type="ARBA" id="ARBA00023288"/>
    </source>
</evidence>
<name>A0A1I7X5K6_HETBA</name>
<keyword evidence="6" id="KW-0654">Proteoglycan</keyword>